<feature type="domain" description="Dynein heavy chain hydrolytic ATP-binding dynein motor region" evidence="15">
    <location>
        <begin position="351"/>
        <end position="378"/>
    </location>
</feature>
<feature type="domain" description="Dynein heavy chain linker" evidence="14">
    <location>
        <begin position="1"/>
        <end position="217"/>
    </location>
</feature>
<reference evidence="16" key="1">
    <citation type="submission" date="2021-12" db="EMBL/GenBank/DDBJ databases">
        <authorList>
            <person name="King R."/>
        </authorList>
    </citation>
    <scope>NUCLEOTIDE SEQUENCE</scope>
</reference>
<dbReference type="InterPro" id="IPR042228">
    <property type="entry name" value="Dynein_linker_3"/>
</dbReference>
<dbReference type="InterPro" id="IPR035699">
    <property type="entry name" value="AAA_6"/>
</dbReference>
<keyword evidence="11" id="KW-0505">Motor protein</keyword>
<keyword evidence="8" id="KW-0243">Dynein</keyword>
<evidence type="ECO:0008006" key="18">
    <source>
        <dbReference type="Google" id="ProtNLM"/>
    </source>
</evidence>
<dbReference type="Gene3D" id="3.20.180.20">
    <property type="entry name" value="Dynein heavy chain, N-terminal domain 2"/>
    <property type="match status" value="1"/>
</dbReference>
<dbReference type="GO" id="GO:0005930">
    <property type="term" value="C:axoneme"/>
    <property type="evidence" value="ECO:0007669"/>
    <property type="project" value="UniProtKB-SubCell"/>
</dbReference>
<evidence type="ECO:0000256" key="5">
    <source>
        <dbReference type="ARBA" id="ARBA00022737"/>
    </source>
</evidence>
<evidence type="ECO:0000256" key="10">
    <source>
        <dbReference type="ARBA" id="ARBA00023069"/>
    </source>
</evidence>
<evidence type="ECO:0000256" key="11">
    <source>
        <dbReference type="ARBA" id="ARBA00023175"/>
    </source>
</evidence>
<dbReference type="PANTHER" id="PTHR45703:SF8">
    <property type="entry name" value="DYNEINS HEAVY CHAIN"/>
    <property type="match status" value="1"/>
</dbReference>
<keyword evidence="12" id="KW-0206">Cytoskeleton</keyword>
<keyword evidence="7" id="KW-0067">ATP-binding</keyword>
<accession>A0A9P0A383</accession>
<evidence type="ECO:0000259" key="14">
    <source>
        <dbReference type="Pfam" id="PF08393"/>
    </source>
</evidence>
<protein>
    <recommendedName>
        <fullName evidence="18">Dynein heavy chain</fullName>
    </recommendedName>
</protein>
<dbReference type="Pfam" id="PF12774">
    <property type="entry name" value="AAA_6"/>
    <property type="match status" value="1"/>
</dbReference>
<keyword evidence="6" id="KW-0547">Nucleotide-binding</keyword>
<dbReference type="GO" id="GO:0030286">
    <property type="term" value="C:dynein complex"/>
    <property type="evidence" value="ECO:0007669"/>
    <property type="project" value="UniProtKB-KW"/>
</dbReference>
<evidence type="ECO:0000256" key="2">
    <source>
        <dbReference type="ARBA" id="ARBA00008887"/>
    </source>
</evidence>
<dbReference type="InterPro" id="IPR026983">
    <property type="entry name" value="DHC"/>
</dbReference>
<comment type="similarity">
    <text evidence="2">Belongs to the dynein heavy chain family.</text>
</comment>
<dbReference type="InterPro" id="IPR042222">
    <property type="entry name" value="Dynein_2_N"/>
</dbReference>
<evidence type="ECO:0000256" key="6">
    <source>
        <dbReference type="ARBA" id="ARBA00022741"/>
    </source>
</evidence>
<dbReference type="Proteomes" id="UP001152759">
    <property type="component" value="Chromosome 2"/>
</dbReference>
<evidence type="ECO:0000256" key="7">
    <source>
        <dbReference type="ARBA" id="ARBA00022840"/>
    </source>
</evidence>
<evidence type="ECO:0000313" key="17">
    <source>
        <dbReference type="Proteomes" id="UP001152759"/>
    </source>
</evidence>
<evidence type="ECO:0000313" key="16">
    <source>
        <dbReference type="EMBL" id="CAH0384804.1"/>
    </source>
</evidence>
<dbReference type="Gene3D" id="1.20.140.100">
    <property type="entry name" value="Dynein heavy chain, N-terminal domain 2"/>
    <property type="match status" value="1"/>
</dbReference>
<dbReference type="FunFam" id="3.20.180.20:FF:000001">
    <property type="entry name" value="Dynein axonemal heavy chain 5"/>
    <property type="match status" value="1"/>
</dbReference>
<keyword evidence="3" id="KW-0963">Cytoplasm</keyword>
<evidence type="ECO:0000256" key="8">
    <source>
        <dbReference type="ARBA" id="ARBA00023017"/>
    </source>
</evidence>
<evidence type="ECO:0000259" key="15">
    <source>
        <dbReference type="Pfam" id="PF12774"/>
    </source>
</evidence>
<name>A0A9P0A383_BEMTA</name>
<dbReference type="GO" id="GO:0005524">
    <property type="term" value="F:ATP binding"/>
    <property type="evidence" value="ECO:0007669"/>
    <property type="project" value="UniProtKB-KW"/>
</dbReference>
<keyword evidence="9" id="KW-0175">Coiled coil</keyword>
<dbReference type="FunFam" id="1.20.140.100:FF:000001">
    <property type="entry name" value="dynein heavy chain 17, axonemal"/>
    <property type="match status" value="1"/>
</dbReference>
<keyword evidence="4" id="KW-0493">Microtubule</keyword>
<dbReference type="GO" id="GO:0051959">
    <property type="term" value="F:dynein light intermediate chain binding"/>
    <property type="evidence" value="ECO:0007669"/>
    <property type="project" value="InterPro"/>
</dbReference>
<dbReference type="GO" id="GO:0007018">
    <property type="term" value="P:microtubule-based movement"/>
    <property type="evidence" value="ECO:0007669"/>
    <property type="project" value="InterPro"/>
</dbReference>
<dbReference type="PANTHER" id="PTHR45703">
    <property type="entry name" value="DYNEIN HEAVY CHAIN"/>
    <property type="match status" value="1"/>
</dbReference>
<evidence type="ECO:0000256" key="9">
    <source>
        <dbReference type="ARBA" id="ARBA00023054"/>
    </source>
</evidence>
<keyword evidence="5" id="KW-0677">Repeat</keyword>
<dbReference type="AlphaFoldDB" id="A0A9P0A383"/>
<keyword evidence="10" id="KW-0969">Cilium</keyword>
<dbReference type="FunFam" id="1.20.58.1120:FF:000002">
    <property type="entry name" value="Dynein heavy chain 9, axonemal"/>
    <property type="match status" value="1"/>
</dbReference>
<comment type="subcellular location">
    <subcellularLocation>
        <location evidence="1">Cytoplasm</location>
        <location evidence="1">Cytoskeleton</location>
        <location evidence="1">Cilium axoneme</location>
    </subcellularLocation>
</comment>
<dbReference type="GO" id="GO:0005874">
    <property type="term" value="C:microtubule"/>
    <property type="evidence" value="ECO:0007669"/>
    <property type="project" value="UniProtKB-KW"/>
</dbReference>
<dbReference type="GO" id="GO:0045505">
    <property type="term" value="F:dynein intermediate chain binding"/>
    <property type="evidence" value="ECO:0007669"/>
    <property type="project" value="InterPro"/>
</dbReference>
<dbReference type="EMBL" id="OU963863">
    <property type="protein sequence ID" value="CAH0384804.1"/>
    <property type="molecule type" value="Genomic_DNA"/>
</dbReference>
<keyword evidence="13" id="KW-0966">Cell projection</keyword>
<evidence type="ECO:0000256" key="13">
    <source>
        <dbReference type="ARBA" id="ARBA00023273"/>
    </source>
</evidence>
<evidence type="ECO:0000256" key="1">
    <source>
        <dbReference type="ARBA" id="ARBA00004430"/>
    </source>
</evidence>
<organism evidence="16 17">
    <name type="scientific">Bemisia tabaci</name>
    <name type="common">Sweetpotato whitefly</name>
    <name type="synonym">Aleurodes tabaci</name>
    <dbReference type="NCBI Taxonomy" id="7038"/>
    <lineage>
        <taxon>Eukaryota</taxon>
        <taxon>Metazoa</taxon>
        <taxon>Ecdysozoa</taxon>
        <taxon>Arthropoda</taxon>
        <taxon>Hexapoda</taxon>
        <taxon>Insecta</taxon>
        <taxon>Pterygota</taxon>
        <taxon>Neoptera</taxon>
        <taxon>Paraneoptera</taxon>
        <taxon>Hemiptera</taxon>
        <taxon>Sternorrhyncha</taxon>
        <taxon>Aleyrodoidea</taxon>
        <taxon>Aleyrodidae</taxon>
        <taxon>Aleyrodinae</taxon>
        <taxon>Bemisia</taxon>
    </lineage>
</organism>
<evidence type="ECO:0000256" key="12">
    <source>
        <dbReference type="ARBA" id="ARBA00023212"/>
    </source>
</evidence>
<evidence type="ECO:0000256" key="4">
    <source>
        <dbReference type="ARBA" id="ARBA00022701"/>
    </source>
</evidence>
<dbReference type="Pfam" id="PF08393">
    <property type="entry name" value="DHC_N2"/>
    <property type="match status" value="1"/>
</dbReference>
<dbReference type="InterPro" id="IPR013602">
    <property type="entry name" value="Dynein_heavy_linker"/>
</dbReference>
<dbReference type="Gene3D" id="1.20.58.1120">
    <property type="match status" value="1"/>
</dbReference>
<evidence type="ECO:0000256" key="3">
    <source>
        <dbReference type="ARBA" id="ARBA00022490"/>
    </source>
</evidence>
<gene>
    <name evidence="16" type="ORF">BEMITA_LOCUS4097</name>
</gene>
<sequence>MMSSKFVEYFQDEVSKWQKKLGKVDQVVNLWLEVQRTWIHLESIFTGSEDIRRQLPADSARFDATDQEFKVMLCDIHKIPNMVNACNRPHLVESLERVKFQLTKCEKALAQYLESKRCIYPRFYFISSADLLDILSNSDNPEAVSRHLTKLYDSIAKINFQSDGDSLRRKIAKGMLAKDGEYVEFPEDCDCNGQVEKWLNNMTDVMRKTGRHYISEAVLTYDEKPREQWIFDYPAQSALCGTQIWWTTEVDLAFARLEEGYENALKDYNKKQITQLNILISLLLGDLSGGDRQKIMTICTIDVHARDVICKLINSRVESSTAFQWQSQLRHRWDKAQADCFANICDAEFRYDYEYLGNTPRLVTTPLTDRCYITLSQVFFPSLIIGNVIL</sequence>
<keyword evidence="17" id="KW-1185">Reference proteome</keyword>
<proteinExistence type="inferred from homology"/>